<name>A0A822Y219_NELNU</name>
<gene>
    <name evidence="2" type="ORF">HUJ06_026569</name>
</gene>
<dbReference type="EMBL" id="DUZY01000001">
    <property type="protein sequence ID" value="DAD25105.1"/>
    <property type="molecule type" value="Genomic_DNA"/>
</dbReference>
<dbReference type="AlphaFoldDB" id="A0A822Y219"/>
<proteinExistence type="predicted"/>
<accession>A0A822Y219</accession>
<reference evidence="2 3" key="1">
    <citation type="journal article" date="2020" name="Mol. Biol. Evol.">
        <title>Distinct Expression and Methylation Patterns for Genes with Different Fates following a Single Whole-Genome Duplication in Flowering Plants.</title>
        <authorList>
            <person name="Shi T."/>
            <person name="Rahmani R.S."/>
            <person name="Gugger P.F."/>
            <person name="Wang M."/>
            <person name="Li H."/>
            <person name="Zhang Y."/>
            <person name="Li Z."/>
            <person name="Wang Q."/>
            <person name="Van de Peer Y."/>
            <person name="Marchal K."/>
            <person name="Chen J."/>
        </authorList>
    </citation>
    <scope>NUCLEOTIDE SEQUENCE [LARGE SCALE GENOMIC DNA]</scope>
    <source>
        <tissue evidence="2">Leaf</tissue>
    </source>
</reference>
<evidence type="ECO:0000256" key="1">
    <source>
        <dbReference type="SAM" id="MobiDB-lite"/>
    </source>
</evidence>
<dbReference type="Proteomes" id="UP000607653">
    <property type="component" value="Unassembled WGS sequence"/>
</dbReference>
<evidence type="ECO:0000313" key="2">
    <source>
        <dbReference type="EMBL" id="DAD25105.1"/>
    </source>
</evidence>
<comment type="caution">
    <text evidence="2">The sequence shown here is derived from an EMBL/GenBank/DDBJ whole genome shotgun (WGS) entry which is preliminary data.</text>
</comment>
<sequence>MTKEKEAKESFSLSLPAEPITEER</sequence>
<evidence type="ECO:0000313" key="3">
    <source>
        <dbReference type="Proteomes" id="UP000607653"/>
    </source>
</evidence>
<organism evidence="2 3">
    <name type="scientific">Nelumbo nucifera</name>
    <name type="common">Sacred lotus</name>
    <dbReference type="NCBI Taxonomy" id="4432"/>
    <lineage>
        <taxon>Eukaryota</taxon>
        <taxon>Viridiplantae</taxon>
        <taxon>Streptophyta</taxon>
        <taxon>Embryophyta</taxon>
        <taxon>Tracheophyta</taxon>
        <taxon>Spermatophyta</taxon>
        <taxon>Magnoliopsida</taxon>
        <taxon>Proteales</taxon>
        <taxon>Nelumbonaceae</taxon>
        <taxon>Nelumbo</taxon>
    </lineage>
</organism>
<keyword evidence="3" id="KW-1185">Reference proteome</keyword>
<feature type="region of interest" description="Disordered" evidence="1">
    <location>
        <begin position="1"/>
        <end position="24"/>
    </location>
</feature>
<protein>
    <submittedName>
        <fullName evidence="2">Uncharacterized protein</fullName>
    </submittedName>
</protein>